<dbReference type="InterPro" id="IPR023996">
    <property type="entry name" value="TonB-dep_OMP_SusC/RagA"/>
</dbReference>
<keyword evidence="9 10" id="KW-0998">Cell outer membrane</keyword>
<sequence>MKLKLTWLMTLFMAFVMQLSFAQEKTVTGTVTSAADGLPLPGVSVIVKGTSRGVQTDFDGNYSIKASTGETLVFSFVGMKKSEKKIGQSSTLNLAMAEDLAQLETVVITGYAGATNSSKITSAIATVSSESIEQIPINSIDQLLQGQAAGVNVNTGSGQPGQSATIVIRGRGSLNGDVEPLFIIDGVPVDQDNFRSLNQNDIETMSVLKDAAATAIYGNRGAGGVILITTKTGKLGSGVKVQYRSLYGVAVQPQARFDVMNASQFLTFQRDLLPGNQYGDTLSDADIARVAGQTNTDWTDIFFRNGKTKSHEITVTTGGEQSTSFTSVQYYEQEGITIGSGLKRFSFRNNFNTTSADKKFNFGTNLTLNYSVSNFVVDAARGGNTGGQLDNPFIVPYIGLPYLSPYNPDGSINIWGTGPTGAGGSGAYNADGTLDADGAAGFLNTPFLALNTAALNTDEEREIKVVARVFADYNFAKNLTGGASFGLDYTNEELIDIRSPLSIRGINTPNLASEFRGSQTEQFFRDMSMIANAFIRYDNNITEKLNLNAAVYGEYNYNNRQFDFYRAFGLNPGLPGSGSGFTSGSATEGDDSDVYNYIPDVGSSETELALASVFATLDLDYDGRFGLSGSIRNDATSRFIENRDGIFWSVSGRWNIDNESFMENADWLSTLKLRASYGVVGNQNLGFNNRYIGQQTVSSGSGYQNANSYVLGALIDPAIKWETTNQTNIGLSFGFWQNRVSGELDVYNNTTTDLFADKPLSLAGTGFSNVETNVGELNNRGIDLQISYNILRKTDSNPWDITLTANGNYNKNEVTSLPGGFIGNTLRTAEGRQARTWFLPRWAGVNPANGEPLYLDVEGNLTNTFSAANAVYLDKNLDPTYTGGFGTDIRYKGFSLNTLFSFQADLYKLNSSLAITEDGGLAGFANQSVTMLNAWTTPGQITDIPALSNGGLRAVSGDRYLENASFLRLRNVSLSYNIDRKILEQTNVFTGVRVFVQATNLFTWTEWRGFDPEGTGSGGFFDYPVPRTFTLGFDLTF</sequence>
<dbReference type="Proteomes" id="UP000321938">
    <property type="component" value="Unassembled WGS sequence"/>
</dbReference>
<dbReference type="PANTHER" id="PTHR30069">
    <property type="entry name" value="TONB-DEPENDENT OUTER MEMBRANE RECEPTOR"/>
    <property type="match status" value="1"/>
</dbReference>
<comment type="caution">
    <text evidence="15">The sequence shown here is derived from an EMBL/GenBank/DDBJ whole genome shotgun (WGS) entry which is preliminary data.</text>
</comment>
<keyword evidence="2 10" id="KW-0813">Transport</keyword>
<evidence type="ECO:0000256" key="8">
    <source>
        <dbReference type="ARBA" id="ARBA00023170"/>
    </source>
</evidence>
<accession>A0A5C7B2V0</accession>
<keyword evidence="3 10" id="KW-1134">Transmembrane beta strand</keyword>
<dbReference type="InterPro" id="IPR008969">
    <property type="entry name" value="CarboxyPept-like_regulatory"/>
</dbReference>
<keyword evidence="16" id="KW-1185">Reference proteome</keyword>
<dbReference type="InterPro" id="IPR036942">
    <property type="entry name" value="Beta-barrel_TonB_sf"/>
</dbReference>
<evidence type="ECO:0000256" key="3">
    <source>
        <dbReference type="ARBA" id="ARBA00022452"/>
    </source>
</evidence>
<dbReference type="OrthoDB" id="9768177at2"/>
<dbReference type="STRING" id="1123037.GCA_000425305_01517"/>
<dbReference type="InterPro" id="IPR012910">
    <property type="entry name" value="Plug_dom"/>
</dbReference>
<dbReference type="SUPFAM" id="SSF56935">
    <property type="entry name" value="Porins"/>
    <property type="match status" value="1"/>
</dbReference>
<proteinExistence type="inferred from homology"/>
<organism evidence="15 16">
    <name type="scientific">Psychroserpens burtonensis</name>
    <dbReference type="NCBI Taxonomy" id="49278"/>
    <lineage>
        <taxon>Bacteria</taxon>
        <taxon>Pseudomonadati</taxon>
        <taxon>Bacteroidota</taxon>
        <taxon>Flavobacteriia</taxon>
        <taxon>Flavobacteriales</taxon>
        <taxon>Flavobacteriaceae</taxon>
        <taxon>Psychroserpens</taxon>
    </lineage>
</organism>
<dbReference type="NCBIfam" id="TIGR04056">
    <property type="entry name" value="OMP_RagA_SusC"/>
    <property type="match status" value="1"/>
</dbReference>
<evidence type="ECO:0000256" key="2">
    <source>
        <dbReference type="ARBA" id="ARBA00022448"/>
    </source>
</evidence>
<evidence type="ECO:0000256" key="12">
    <source>
        <dbReference type="SAM" id="SignalP"/>
    </source>
</evidence>
<gene>
    <name evidence="15" type="ORF">ES692_16075</name>
</gene>
<keyword evidence="6 11" id="KW-0798">TonB box</keyword>
<comment type="subcellular location">
    <subcellularLocation>
        <location evidence="1 10">Cell outer membrane</location>
        <topology evidence="1 10">Multi-pass membrane protein</topology>
    </subcellularLocation>
</comment>
<evidence type="ECO:0000256" key="6">
    <source>
        <dbReference type="ARBA" id="ARBA00023077"/>
    </source>
</evidence>
<keyword evidence="8" id="KW-0675">Receptor</keyword>
<evidence type="ECO:0000313" key="16">
    <source>
        <dbReference type="Proteomes" id="UP000321938"/>
    </source>
</evidence>
<feature type="signal peptide" evidence="12">
    <location>
        <begin position="1"/>
        <end position="22"/>
    </location>
</feature>
<dbReference type="InterPro" id="IPR037066">
    <property type="entry name" value="Plug_dom_sf"/>
</dbReference>
<dbReference type="Gene3D" id="2.60.40.1120">
    <property type="entry name" value="Carboxypeptidase-like, regulatory domain"/>
    <property type="match status" value="1"/>
</dbReference>
<dbReference type="Pfam" id="PF00593">
    <property type="entry name" value="TonB_dep_Rec_b-barrel"/>
    <property type="match status" value="1"/>
</dbReference>
<dbReference type="PANTHER" id="PTHR30069:SF29">
    <property type="entry name" value="HEMOGLOBIN AND HEMOGLOBIN-HAPTOGLOBIN-BINDING PROTEIN 1-RELATED"/>
    <property type="match status" value="1"/>
</dbReference>
<comment type="similarity">
    <text evidence="10 11">Belongs to the TonB-dependent receptor family.</text>
</comment>
<feature type="domain" description="TonB-dependent receptor-like beta-barrel" evidence="13">
    <location>
        <begin position="423"/>
        <end position="895"/>
    </location>
</feature>
<dbReference type="InterPro" id="IPR039426">
    <property type="entry name" value="TonB-dep_rcpt-like"/>
</dbReference>
<keyword evidence="7 10" id="KW-0472">Membrane</keyword>
<dbReference type="Gene3D" id="2.40.170.20">
    <property type="entry name" value="TonB-dependent receptor, beta-barrel domain"/>
    <property type="match status" value="1"/>
</dbReference>
<dbReference type="EMBL" id="VOSB01000029">
    <property type="protein sequence ID" value="TXE15555.1"/>
    <property type="molecule type" value="Genomic_DNA"/>
</dbReference>
<keyword evidence="5 12" id="KW-0732">Signal</keyword>
<feature type="chain" id="PRO_5022718232" evidence="12">
    <location>
        <begin position="23"/>
        <end position="1037"/>
    </location>
</feature>
<evidence type="ECO:0000256" key="4">
    <source>
        <dbReference type="ARBA" id="ARBA00022692"/>
    </source>
</evidence>
<evidence type="ECO:0000256" key="9">
    <source>
        <dbReference type="ARBA" id="ARBA00023237"/>
    </source>
</evidence>
<evidence type="ECO:0000313" key="15">
    <source>
        <dbReference type="EMBL" id="TXE15555.1"/>
    </source>
</evidence>
<dbReference type="GO" id="GO:0009279">
    <property type="term" value="C:cell outer membrane"/>
    <property type="evidence" value="ECO:0007669"/>
    <property type="project" value="UniProtKB-SubCell"/>
</dbReference>
<dbReference type="GO" id="GO:0044718">
    <property type="term" value="P:siderophore transmembrane transport"/>
    <property type="evidence" value="ECO:0007669"/>
    <property type="project" value="TreeGrafter"/>
</dbReference>
<protein>
    <submittedName>
        <fullName evidence="15">SusC/RagA family TonB-linked outer membrane protein</fullName>
    </submittedName>
</protein>
<dbReference type="NCBIfam" id="TIGR04057">
    <property type="entry name" value="SusC_RagA_signa"/>
    <property type="match status" value="1"/>
</dbReference>
<dbReference type="Pfam" id="PF13715">
    <property type="entry name" value="CarbopepD_reg_2"/>
    <property type="match status" value="1"/>
</dbReference>
<dbReference type="RefSeq" id="WP_028871490.1">
    <property type="nucleotide sequence ID" value="NZ_VOSB01000029.1"/>
</dbReference>
<evidence type="ECO:0000259" key="13">
    <source>
        <dbReference type="Pfam" id="PF00593"/>
    </source>
</evidence>
<feature type="domain" description="TonB-dependent receptor plug" evidence="14">
    <location>
        <begin position="118"/>
        <end position="225"/>
    </location>
</feature>
<evidence type="ECO:0000256" key="1">
    <source>
        <dbReference type="ARBA" id="ARBA00004571"/>
    </source>
</evidence>
<dbReference type="PROSITE" id="PS52016">
    <property type="entry name" value="TONB_DEPENDENT_REC_3"/>
    <property type="match status" value="1"/>
</dbReference>
<dbReference type="InterPro" id="IPR023997">
    <property type="entry name" value="TonB-dep_OMP_SusC/RagA_CS"/>
</dbReference>
<evidence type="ECO:0000256" key="5">
    <source>
        <dbReference type="ARBA" id="ARBA00022729"/>
    </source>
</evidence>
<dbReference type="InterPro" id="IPR000531">
    <property type="entry name" value="Beta-barrel_TonB"/>
</dbReference>
<dbReference type="Pfam" id="PF07715">
    <property type="entry name" value="Plug"/>
    <property type="match status" value="1"/>
</dbReference>
<dbReference type="GO" id="GO:0015344">
    <property type="term" value="F:siderophore uptake transmembrane transporter activity"/>
    <property type="evidence" value="ECO:0007669"/>
    <property type="project" value="TreeGrafter"/>
</dbReference>
<evidence type="ECO:0000259" key="14">
    <source>
        <dbReference type="Pfam" id="PF07715"/>
    </source>
</evidence>
<keyword evidence="4 10" id="KW-0812">Transmembrane</keyword>
<reference evidence="15 16" key="1">
    <citation type="submission" date="2019-08" db="EMBL/GenBank/DDBJ databases">
        <title>Genome of Psychroserpens burtonensis ACAM 167.</title>
        <authorList>
            <person name="Bowman J.P."/>
        </authorList>
    </citation>
    <scope>NUCLEOTIDE SEQUENCE [LARGE SCALE GENOMIC DNA]</scope>
    <source>
        <strain evidence="15 16">ACAM 167</strain>
    </source>
</reference>
<dbReference type="SUPFAM" id="SSF49464">
    <property type="entry name" value="Carboxypeptidase regulatory domain-like"/>
    <property type="match status" value="1"/>
</dbReference>
<dbReference type="Gene3D" id="2.170.130.10">
    <property type="entry name" value="TonB-dependent receptor, plug domain"/>
    <property type="match status" value="1"/>
</dbReference>
<dbReference type="AlphaFoldDB" id="A0A5C7B2V0"/>
<name>A0A5C7B2V0_9FLAO</name>
<evidence type="ECO:0000256" key="7">
    <source>
        <dbReference type="ARBA" id="ARBA00023136"/>
    </source>
</evidence>
<evidence type="ECO:0000256" key="11">
    <source>
        <dbReference type="RuleBase" id="RU003357"/>
    </source>
</evidence>
<evidence type="ECO:0000256" key="10">
    <source>
        <dbReference type="PROSITE-ProRule" id="PRU01360"/>
    </source>
</evidence>